<sequence length="797" mass="88351">MAGACSRTLAVVLLLAAVQARLMQKPHSALLEKASESSLDDVQLEILSEPKDEKTQQAEEDVKKVAKKEEKEVDKKEEDKKEVAKKEVAKKEVAKKEADKKEEAKKEEAKKEEAKKEEAKKDEAKKEEDKKAEAKKDEDKKEEDKKEVAKKEEDKKEEAKKDEDKKEDDKDVEKEVEKEMEKEEAQDAKKGKKDDEDAKVTVVVDDKEGIHDPHNQGKTKIVPDESKEKKDATGPEVTVHNKGPLPDDEKVDVTVVVNETKGSEASAPDKPEVSVDVHTKEVVVSDVKTTTTEEAKKDEDRSSSGRADTLLQSGDLVGPGSAGLRRGLLRDSLARWGIQLMKKLLAASPLHREQHDQVIQHFDMQDPVKVADLAAGISSADRKALQDVLEEQNPKAKIDKVRSILEADLSTAKLQSEVKSKVEEKVAKEQKTKILWEQMRQIQKELGIEKDEKQTLTNQFREAIQSKELPEEVQKVIEAELAKLNSLEPSSSEFNVCRTYLEWLTCLPWGQFTPENRDIKHAEAVLDEDHYGLEDVKERILEHIAVSFLKDSTQGKIMCLVGPPGVGKTSVGKSVARALGRKLWARDAPDITRPCLTPSGLAEPETLRAKQWLLFLAPPSRLWETTLGPCTTSPPFAAMDATDGLDELALLDATEELRGLVGFEDPEVDLAHRLAFRQQGRAALAPLVASLRAGEPLPELSALRCVVRILGTLAGDPTGDTVPQSHCSGSELAQAMRSEVLTTAVLDLLQLRLTSFAAEEQPWILVEGLRALRLLLIVPEDAKEASVHITSGFAREP</sequence>
<evidence type="ECO:0000313" key="5">
    <source>
        <dbReference type="Proteomes" id="UP000604046"/>
    </source>
</evidence>
<feature type="compositionally biased region" description="Basic and acidic residues" evidence="1">
    <location>
        <begin position="48"/>
        <end position="233"/>
    </location>
</feature>
<dbReference type="PANTHER" id="PTHR43718:SF2">
    <property type="entry name" value="LON PROTEASE HOMOLOG, MITOCHONDRIAL"/>
    <property type="match status" value="1"/>
</dbReference>
<dbReference type="PANTHER" id="PTHR43718">
    <property type="entry name" value="LON PROTEASE"/>
    <property type="match status" value="1"/>
</dbReference>
<feature type="compositionally biased region" description="Basic and acidic residues" evidence="1">
    <location>
        <begin position="291"/>
        <end position="303"/>
    </location>
</feature>
<dbReference type="EMBL" id="CAJNDS010000114">
    <property type="protein sequence ID" value="CAE6962521.1"/>
    <property type="molecule type" value="Genomic_DNA"/>
</dbReference>
<evidence type="ECO:0000256" key="2">
    <source>
        <dbReference type="SAM" id="SignalP"/>
    </source>
</evidence>
<evidence type="ECO:0000256" key="1">
    <source>
        <dbReference type="SAM" id="MobiDB-lite"/>
    </source>
</evidence>
<dbReference type="GO" id="GO:0004252">
    <property type="term" value="F:serine-type endopeptidase activity"/>
    <property type="evidence" value="ECO:0007669"/>
    <property type="project" value="InterPro"/>
</dbReference>
<dbReference type="Gene3D" id="1.20.5.5270">
    <property type="match status" value="1"/>
</dbReference>
<dbReference type="AlphaFoldDB" id="A0A812HVU5"/>
<gene>
    <name evidence="4" type="ORF">SNAT2548_LOCUS2033</name>
</gene>
<keyword evidence="5" id="KW-1185">Reference proteome</keyword>
<dbReference type="GO" id="GO:0051131">
    <property type="term" value="P:chaperone-mediated protein complex assembly"/>
    <property type="evidence" value="ECO:0007669"/>
    <property type="project" value="TreeGrafter"/>
</dbReference>
<dbReference type="InterPro" id="IPR003959">
    <property type="entry name" value="ATPase_AAA_core"/>
</dbReference>
<protein>
    <recommendedName>
        <fullName evidence="3">ATPase AAA-type core domain-containing protein</fullName>
    </recommendedName>
</protein>
<feature type="signal peptide" evidence="2">
    <location>
        <begin position="1"/>
        <end position="20"/>
    </location>
</feature>
<proteinExistence type="predicted"/>
<accession>A0A812HVU5</accession>
<dbReference type="GO" id="GO:0007005">
    <property type="term" value="P:mitochondrion organization"/>
    <property type="evidence" value="ECO:0007669"/>
    <property type="project" value="TreeGrafter"/>
</dbReference>
<dbReference type="Pfam" id="PF00004">
    <property type="entry name" value="AAA"/>
    <property type="match status" value="1"/>
</dbReference>
<dbReference type="Proteomes" id="UP000604046">
    <property type="component" value="Unassembled WGS sequence"/>
</dbReference>
<dbReference type="OrthoDB" id="444421at2759"/>
<keyword evidence="2" id="KW-0732">Signal</keyword>
<evidence type="ECO:0000313" key="4">
    <source>
        <dbReference type="EMBL" id="CAE6962521.1"/>
    </source>
</evidence>
<feature type="region of interest" description="Disordered" evidence="1">
    <location>
        <begin position="32"/>
        <end position="251"/>
    </location>
</feature>
<feature type="chain" id="PRO_5032355061" description="ATPase AAA-type core domain-containing protein" evidence="2">
    <location>
        <begin position="21"/>
        <end position="797"/>
    </location>
</feature>
<dbReference type="Gene3D" id="1.20.58.1480">
    <property type="match status" value="1"/>
</dbReference>
<dbReference type="GO" id="GO:0003697">
    <property type="term" value="F:single-stranded DNA binding"/>
    <property type="evidence" value="ECO:0007669"/>
    <property type="project" value="TreeGrafter"/>
</dbReference>
<dbReference type="InterPro" id="IPR027417">
    <property type="entry name" value="P-loop_NTPase"/>
</dbReference>
<organism evidence="4 5">
    <name type="scientific">Symbiodinium natans</name>
    <dbReference type="NCBI Taxonomy" id="878477"/>
    <lineage>
        <taxon>Eukaryota</taxon>
        <taxon>Sar</taxon>
        <taxon>Alveolata</taxon>
        <taxon>Dinophyceae</taxon>
        <taxon>Suessiales</taxon>
        <taxon>Symbiodiniaceae</taxon>
        <taxon>Symbiodinium</taxon>
    </lineage>
</organism>
<name>A0A812HVU5_9DINO</name>
<dbReference type="SUPFAM" id="SSF52540">
    <property type="entry name" value="P-loop containing nucleoside triphosphate hydrolases"/>
    <property type="match status" value="1"/>
</dbReference>
<dbReference type="FunFam" id="1.20.5.5270:FF:000001">
    <property type="entry name" value="Lon protease homolog, mitochondrial"/>
    <property type="match status" value="1"/>
</dbReference>
<feature type="region of interest" description="Disordered" evidence="1">
    <location>
        <begin position="285"/>
        <end position="323"/>
    </location>
</feature>
<dbReference type="GO" id="GO:0004176">
    <property type="term" value="F:ATP-dependent peptidase activity"/>
    <property type="evidence" value="ECO:0007669"/>
    <property type="project" value="InterPro"/>
</dbReference>
<dbReference type="InterPro" id="IPR027065">
    <property type="entry name" value="Lon_Prtase"/>
</dbReference>
<dbReference type="GO" id="GO:0005524">
    <property type="term" value="F:ATP binding"/>
    <property type="evidence" value="ECO:0007669"/>
    <property type="project" value="InterPro"/>
</dbReference>
<dbReference type="Gene3D" id="3.40.50.300">
    <property type="entry name" value="P-loop containing nucleotide triphosphate hydrolases"/>
    <property type="match status" value="1"/>
</dbReference>
<reference evidence="4" key="1">
    <citation type="submission" date="2021-02" db="EMBL/GenBank/DDBJ databases">
        <authorList>
            <person name="Dougan E. K."/>
            <person name="Rhodes N."/>
            <person name="Thang M."/>
            <person name="Chan C."/>
        </authorList>
    </citation>
    <scope>NUCLEOTIDE SEQUENCE</scope>
</reference>
<dbReference type="GO" id="GO:0016887">
    <property type="term" value="F:ATP hydrolysis activity"/>
    <property type="evidence" value="ECO:0007669"/>
    <property type="project" value="InterPro"/>
</dbReference>
<dbReference type="GO" id="GO:0006515">
    <property type="term" value="P:protein quality control for misfolded or incompletely synthesized proteins"/>
    <property type="evidence" value="ECO:0007669"/>
    <property type="project" value="TreeGrafter"/>
</dbReference>
<feature type="domain" description="ATPase AAA-type core" evidence="3">
    <location>
        <begin position="558"/>
        <end position="592"/>
    </location>
</feature>
<comment type="caution">
    <text evidence="4">The sequence shown here is derived from an EMBL/GenBank/DDBJ whole genome shotgun (WGS) entry which is preliminary data.</text>
</comment>
<evidence type="ECO:0000259" key="3">
    <source>
        <dbReference type="Pfam" id="PF00004"/>
    </source>
</evidence>
<dbReference type="GO" id="GO:0005759">
    <property type="term" value="C:mitochondrial matrix"/>
    <property type="evidence" value="ECO:0007669"/>
    <property type="project" value="TreeGrafter"/>
</dbReference>